<accession>A0A067BUB8</accession>
<keyword evidence="3" id="KW-1185">Reference proteome</keyword>
<protein>
    <submittedName>
        <fullName evidence="2">Uncharacterized protein</fullName>
    </submittedName>
</protein>
<organism evidence="2 3">
    <name type="scientific">Saprolegnia parasitica (strain CBS 223.65)</name>
    <dbReference type="NCBI Taxonomy" id="695850"/>
    <lineage>
        <taxon>Eukaryota</taxon>
        <taxon>Sar</taxon>
        <taxon>Stramenopiles</taxon>
        <taxon>Oomycota</taxon>
        <taxon>Saprolegniomycetes</taxon>
        <taxon>Saprolegniales</taxon>
        <taxon>Saprolegniaceae</taxon>
        <taxon>Saprolegnia</taxon>
    </lineage>
</organism>
<evidence type="ECO:0000313" key="2">
    <source>
        <dbReference type="EMBL" id="KDO18172.1"/>
    </source>
</evidence>
<name>A0A067BUB8_SAPPC</name>
<gene>
    <name evidence="2" type="ORF">SPRG_16404</name>
</gene>
<evidence type="ECO:0000313" key="3">
    <source>
        <dbReference type="Proteomes" id="UP000030745"/>
    </source>
</evidence>
<dbReference type="RefSeq" id="XP_012211118.1">
    <property type="nucleotide sequence ID" value="XM_012355728.1"/>
</dbReference>
<dbReference type="Proteomes" id="UP000030745">
    <property type="component" value="Unassembled WGS sequence"/>
</dbReference>
<dbReference type="KEGG" id="spar:SPRG_16404"/>
<keyword evidence="1" id="KW-1133">Transmembrane helix</keyword>
<keyword evidence="1" id="KW-0472">Membrane</keyword>
<dbReference type="EMBL" id="KK583483">
    <property type="protein sequence ID" value="KDO18172.1"/>
    <property type="molecule type" value="Genomic_DNA"/>
</dbReference>
<evidence type="ECO:0000256" key="1">
    <source>
        <dbReference type="SAM" id="Phobius"/>
    </source>
</evidence>
<dbReference type="VEuPathDB" id="FungiDB:SPRG_16404"/>
<dbReference type="GeneID" id="24138033"/>
<dbReference type="AlphaFoldDB" id="A0A067BUB8"/>
<feature type="transmembrane region" description="Helical" evidence="1">
    <location>
        <begin position="220"/>
        <end position="245"/>
    </location>
</feature>
<keyword evidence="1" id="KW-0812">Transmembrane</keyword>
<sequence>MLTIHHHHMEAYYALETVRKYEHLETLRSWSCWSELLSDAYPKDAANAFTDAFCVSEGHRFFSALPLVETVLFPNMWRNLNVPAEIAPTFSAPPATFLNVTVTSTTTITSFCATVNQTSLLHNESLLSDLSTLCRGCAALSGFDPIKSNALERWIHATCPINVPKPTGVYCVRTTDCIGKKNGRVSSTCSMTAFFHYSTSYLNPSFDACFGHTLMSAARMYIVAVAIASDALAAFLLLLCVRLWVLCGVAKARKAMAEAVPHTPA</sequence>
<reference evidence="2 3" key="1">
    <citation type="journal article" date="2013" name="PLoS Genet.">
        <title>Distinctive expansion of potential virulence genes in the genome of the oomycete fish pathogen Saprolegnia parasitica.</title>
        <authorList>
            <person name="Jiang R.H."/>
            <person name="de Bruijn I."/>
            <person name="Haas B.J."/>
            <person name="Belmonte R."/>
            <person name="Lobach L."/>
            <person name="Christie J."/>
            <person name="van den Ackerveken G."/>
            <person name="Bottin A."/>
            <person name="Bulone V."/>
            <person name="Diaz-Moreno S.M."/>
            <person name="Dumas B."/>
            <person name="Fan L."/>
            <person name="Gaulin E."/>
            <person name="Govers F."/>
            <person name="Grenville-Briggs L.J."/>
            <person name="Horner N.R."/>
            <person name="Levin J.Z."/>
            <person name="Mammella M."/>
            <person name="Meijer H.J."/>
            <person name="Morris P."/>
            <person name="Nusbaum C."/>
            <person name="Oome S."/>
            <person name="Phillips A.J."/>
            <person name="van Rooyen D."/>
            <person name="Rzeszutek E."/>
            <person name="Saraiva M."/>
            <person name="Secombes C.J."/>
            <person name="Seidl M.F."/>
            <person name="Snel B."/>
            <person name="Stassen J.H."/>
            <person name="Sykes S."/>
            <person name="Tripathy S."/>
            <person name="van den Berg H."/>
            <person name="Vega-Arreguin J.C."/>
            <person name="Wawra S."/>
            <person name="Young S.K."/>
            <person name="Zeng Q."/>
            <person name="Dieguez-Uribeondo J."/>
            <person name="Russ C."/>
            <person name="Tyler B.M."/>
            <person name="van West P."/>
        </authorList>
    </citation>
    <scope>NUCLEOTIDE SEQUENCE [LARGE SCALE GENOMIC DNA]</scope>
    <source>
        <strain evidence="2 3">CBS 223.65</strain>
    </source>
</reference>
<proteinExistence type="predicted"/>